<evidence type="ECO:0000256" key="4">
    <source>
        <dbReference type="ARBA" id="ARBA00022801"/>
    </source>
</evidence>
<dbReference type="Proteomes" id="UP000185839">
    <property type="component" value="Unassembled WGS sequence"/>
</dbReference>
<feature type="binding site" evidence="6">
    <location>
        <position position="65"/>
    </location>
    <ligand>
        <name>substrate</name>
    </ligand>
</feature>
<feature type="binding site" evidence="6">
    <location>
        <position position="115"/>
    </location>
    <ligand>
        <name>substrate</name>
    </ligand>
</feature>
<comment type="catalytic activity">
    <reaction evidence="5 6">
        <text>L-glutamine + H2O = L-glutamate + NH4(+)</text>
        <dbReference type="Rhea" id="RHEA:15889"/>
        <dbReference type="ChEBI" id="CHEBI:15377"/>
        <dbReference type="ChEBI" id="CHEBI:28938"/>
        <dbReference type="ChEBI" id="CHEBI:29985"/>
        <dbReference type="ChEBI" id="CHEBI:58359"/>
        <dbReference type="EC" id="3.5.1.2"/>
    </reaction>
</comment>
<comment type="subunit">
    <text evidence="2 6">Homotetramer.</text>
</comment>
<evidence type="ECO:0000313" key="7">
    <source>
        <dbReference type="EMBL" id="SIS74759.1"/>
    </source>
</evidence>
<evidence type="ECO:0000256" key="1">
    <source>
        <dbReference type="ARBA" id="ARBA00011076"/>
    </source>
</evidence>
<evidence type="ECO:0000256" key="3">
    <source>
        <dbReference type="ARBA" id="ARBA00012918"/>
    </source>
</evidence>
<dbReference type="RefSeq" id="WP_076386837.1">
    <property type="nucleotide sequence ID" value="NZ_FTOI01000005.1"/>
</dbReference>
<dbReference type="Pfam" id="PF04960">
    <property type="entry name" value="Glutaminase"/>
    <property type="match status" value="1"/>
</dbReference>
<dbReference type="GO" id="GO:0004359">
    <property type="term" value="F:glutaminase activity"/>
    <property type="evidence" value="ECO:0007669"/>
    <property type="project" value="UniProtKB-UniRule"/>
</dbReference>
<dbReference type="OrthoDB" id="9788822at2"/>
<dbReference type="FunFam" id="3.40.710.10:FF:000005">
    <property type="entry name" value="Glutaminase"/>
    <property type="match status" value="1"/>
</dbReference>
<organism evidence="7 8">
    <name type="scientific">Kaistella chaponensis</name>
    <dbReference type="NCBI Taxonomy" id="713588"/>
    <lineage>
        <taxon>Bacteria</taxon>
        <taxon>Pseudomonadati</taxon>
        <taxon>Bacteroidota</taxon>
        <taxon>Flavobacteriia</taxon>
        <taxon>Flavobacteriales</taxon>
        <taxon>Weeksellaceae</taxon>
        <taxon>Chryseobacterium group</taxon>
        <taxon>Kaistella</taxon>
    </lineage>
</organism>
<dbReference type="Gene3D" id="3.40.710.10">
    <property type="entry name" value="DD-peptidase/beta-lactamase superfamily"/>
    <property type="match status" value="1"/>
</dbReference>
<evidence type="ECO:0000256" key="5">
    <source>
        <dbReference type="ARBA" id="ARBA00049534"/>
    </source>
</evidence>
<dbReference type="NCBIfam" id="TIGR03814">
    <property type="entry name" value="Gln_ase"/>
    <property type="match status" value="1"/>
</dbReference>
<protein>
    <recommendedName>
        <fullName evidence="3 6">Glutaminase</fullName>
        <ecNumber evidence="3 6">3.5.1.2</ecNumber>
    </recommendedName>
</protein>
<sequence>MKLDYQNIISKVYTDIIAKENFGKVPSYIPELACIDDNKFGINFTDLKHNSFGIGDFEEKFSIQSISKVFALSFVYEKLDEKLWKRVDVEPSGSAFNSLVQLEADCGIPRNPFINAGALVICDILLEICNNPKQELIQFIRDLTGDQQIFFNEKVAASELENSFRNAAMCNFMKSFGNIKSQPDAVIELYCHLCSIEMTCKQLSMSFLYLANLGKTPSNDLQILSSSKAKRLNAILLTCGFYDESGEFSFRVGLPGKSGVGGGIVAIYPQHYCITVWSPKLNEKGNSYRGMKFLEEFTTQTGESIF</sequence>
<gene>
    <name evidence="6" type="primary">glsA</name>
    <name evidence="7" type="ORF">SAMN05421789_105215</name>
</gene>
<feature type="binding site" evidence="6">
    <location>
        <position position="242"/>
    </location>
    <ligand>
        <name>substrate</name>
    </ligand>
</feature>
<dbReference type="EC" id="3.5.1.2" evidence="3 6"/>
<evidence type="ECO:0000256" key="6">
    <source>
        <dbReference type="HAMAP-Rule" id="MF_00313"/>
    </source>
</evidence>
<dbReference type="STRING" id="713588.SAMN05421789_105215"/>
<keyword evidence="4 6" id="KW-0378">Hydrolase</keyword>
<dbReference type="PANTHER" id="PTHR12544:SF29">
    <property type="entry name" value="GLUTAMINASE"/>
    <property type="match status" value="1"/>
</dbReference>
<feature type="binding site" evidence="6">
    <location>
        <position position="166"/>
    </location>
    <ligand>
        <name>substrate</name>
    </ligand>
</feature>
<dbReference type="NCBIfam" id="NF002133">
    <property type="entry name" value="PRK00971.1-2"/>
    <property type="match status" value="1"/>
</dbReference>
<dbReference type="GO" id="GO:0006543">
    <property type="term" value="P:L-glutamine catabolic process"/>
    <property type="evidence" value="ECO:0007669"/>
    <property type="project" value="TreeGrafter"/>
</dbReference>
<accession>A0A1N7LLV4</accession>
<keyword evidence="8" id="KW-1185">Reference proteome</keyword>
<dbReference type="HAMAP" id="MF_00313">
    <property type="entry name" value="Glutaminase"/>
    <property type="match status" value="1"/>
</dbReference>
<dbReference type="EMBL" id="FTOI01000005">
    <property type="protein sequence ID" value="SIS74759.1"/>
    <property type="molecule type" value="Genomic_DNA"/>
</dbReference>
<dbReference type="SUPFAM" id="SSF56601">
    <property type="entry name" value="beta-lactamase/transpeptidase-like"/>
    <property type="match status" value="1"/>
</dbReference>
<name>A0A1N7LLV4_9FLAO</name>
<reference evidence="8" key="1">
    <citation type="submission" date="2017-01" db="EMBL/GenBank/DDBJ databases">
        <authorList>
            <person name="Varghese N."/>
            <person name="Submissions S."/>
        </authorList>
    </citation>
    <scope>NUCLEOTIDE SEQUENCE [LARGE SCALE GENOMIC DNA]</scope>
    <source>
        <strain evidence="8">DSM 23145</strain>
    </source>
</reference>
<evidence type="ECO:0000313" key="8">
    <source>
        <dbReference type="Proteomes" id="UP000185839"/>
    </source>
</evidence>
<dbReference type="GO" id="GO:0006537">
    <property type="term" value="P:glutamate biosynthetic process"/>
    <property type="evidence" value="ECO:0007669"/>
    <property type="project" value="TreeGrafter"/>
</dbReference>
<keyword evidence="6" id="KW-0007">Acetylation</keyword>
<feature type="binding site" evidence="6">
    <location>
        <position position="159"/>
    </location>
    <ligand>
        <name>substrate</name>
    </ligand>
</feature>
<comment type="similarity">
    <text evidence="1 6">Belongs to the glutaminase family.</text>
</comment>
<evidence type="ECO:0000256" key="2">
    <source>
        <dbReference type="ARBA" id="ARBA00011881"/>
    </source>
</evidence>
<dbReference type="InterPro" id="IPR012338">
    <property type="entry name" value="Beta-lactam/transpept-like"/>
</dbReference>
<feature type="binding site" evidence="6">
    <location>
        <position position="190"/>
    </location>
    <ligand>
        <name>substrate</name>
    </ligand>
</feature>
<dbReference type="AlphaFoldDB" id="A0A1N7LLV4"/>
<feature type="binding site" evidence="6">
    <location>
        <position position="260"/>
    </location>
    <ligand>
        <name>substrate</name>
    </ligand>
</feature>
<dbReference type="InterPro" id="IPR015868">
    <property type="entry name" value="Glutaminase"/>
</dbReference>
<proteinExistence type="inferred from homology"/>
<dbReference type="PANTHER" id="PTHR12544">
    <property type="entry name" value="GLUTAMINASE"/>
    <property type="match status" value="1"/>
</dbReference>